<dbReference type="InterPro" id="IPR001789">
    <property type="entry name" value="Sig_transdc_resp-reg_receiver"/>
</dbReference>
<dbReference type="Pfam" id="PF00072">
    <property type="entry name" value="Response_reg"/>
    <property type="match status" value="1"/>
</dbReference>
<dbReference type="EMBL" id="JBHSMZ010000015">
    <property type="protein sequence ID" value="MFC5550364.1"/>
    <property type="molecule type" value="Genomic_DNA"/>
</dbReference>
<dbReference type="Proteomes" id="UP001596086">
    <property type="component" value="Unassembled WGS sequence"/>
</dbReference>
<proteinExistence type="predicted"/>
<sequence>MVVDDEEAVGYVFERYLAIKGYRVSVAHSGEQALASFQADLPDLVITDYKMPGMNGDELLRRLRALQPGLPAVMISANPIDVGPTLAEVAFFPKPVSLETLVEHLQAVL</sequence>
<dbReference type="PANTHER" id="PTHR44591:SF3">
    <property type="entry name" value="RESPONSE REGULATORY DOMAIN-CONTAINING PROTEIN"/>
    <property type="match status" value="1"/>
</dbReference>
<feature type="modified residue" description="4-aspartylphosphate" evidence="2">
    <location>
        <position position="48"/>
    </location>
</feature>
<feature type="domain" description="Response regulatory" evidence="3">
    <location>
        <begin position="1"/>
        <end position="109"/>
    </location>
</feature>
<evidence type="ECO:0000256" key="2">
    <source>
        <dbReference type="PROSITE-ProRule" id="PRU00169"/>
    </source>
</evidence>
<dbReference type="Gene3D" id="3.40.50.2300">
    <property type="match status" value="1"/>
</dbReference>
<dbReference type="SUPFAM" id="SSF52172">
    <property type="entry name" value="CheY-like"/>
    <property type="match status" value="1"/>
</dbReference>
<dbReference type="InterPro" id="IPR050595">
    <property type="entry name" value="Bact_response_regulator"/>
</dbReference>
<keyword evidence="1 2" id="KW-0597">Phosphoprotein</keyword>
<dbReference type="PANTHER" id="PTHR44591">
    <property type="entry name" value="STRESS RESPONSE REGULATOR PROTEIN 1"/>
    <property type="match status" value="1"/>
</dbReference>
<evidence type="ECO:0000259" key="3">
    <source>
        <dbReference type="PROSITE" id="PS50110"/>
    </source>
</evidence>
<organism evidence="4 5">
    <name type="scientific">Massilia aerilata</name>
    <dbReference type="NCBI Taxonomy" id="453817"/>
    <lineage>
        <taxon>Bacteria</taxon>
        <taxon>Pseudomonadati</taxon>
        <taxon>Pseudomonadota</taxon>
        <taxon>Betaproteobacteria</taxon>
        <taxon>Burkholderiales</taxon>
        <taxon>Oxalobacteraceae</taxon>
        <taxon>Telluria group</taxon>
        <taxon>Massilia</taxon>
    </lineage>
</organism>
<dbReference type="InterPro" id="IPR011006">
    <property type="entry name" value="CheY-like_superfamily"/>
</dbReference>
<evidence type="ECO:0000313" key="5">
    <source>
        <dbReference type="Proteomes" id="UP001596086"/>
    </source>
</evidence>
<keyword evidence="5" id="KW-1185">Reference proteome</keyword>
<evidence type="ECO:0000313" key="4">
    <source>
        <dbReference type="EMBL" id="MFC5550364.1"/>
    </source>
</evidence>
<comment type="caution">
    <text evidence="4">The sequence shown here is derived from an EMBL/GenBank/DDBJ whole genome shotgun (WGS) entry which is preliminary data.</text>
</comment>
<reference evidence="5" key="1">
    <citation type="journal article" date="2019" name="Int. J. Syst. Evol. Microbiol.">
        <title>The Global Catalogue of Microorganisms (GCM) 10K type strain sequencing project: providing services to taxonomists for standard genome sequencing and annotation.</title>
        <authorList>
            <consortium name="The Broad Institute Genomics Platform"/>
            <consortium name="The Broad Institute Genome Sequencing Center for Infectious Disease"/>
            <person name="Wu L."/>
            <person name="Ma J."/>
        </authorList>
    </citation>
    <scope>NUCLEOTIDE SEQUENCE [LARGE SCALE GENOMIC DNA]</scope>
    <source>
        <strain evidence="5">CGMCC 4.5798</strain>
    </source>
</reference>
<evidence type="ECO:0000256" key="1">
    <source>
        <dbReference type="ARBA" id="ARBA00022553"/>
    </source>
</evidence>
<dbReference type="SMART" id="SM00448">
    <property type="entry name" value="REC"/>
    <property type="match status" value="1"/>
</dbReference>
<dbReference type="RefSeq" id="WP_379772848.1">
    <property type="nucleotide sequence ID" value="NZ_JBHSMZ010000015.1"/>
</dbReference>
<gene>
    <name evidence="4" type="ORF">ACFPO9_17755</name>
</gene>
<dbReference type="PROSITE" id="PS50110">
    <property type="entry name" value="RESPONSE_REGULATORY"/>
    <property type="match status" value="1"/>
</dbReference>
<protein>
    <submittedName>
        <fullName evidence="4">Response regulator</fullName>
    </submittedName>
</protein>
<name>A0ABW0RZZ7_9BURK</name>
<accession>A0ABW0RZZ7</accession>